<evidence type="ECO:0000313" key="3">
    <source>
        <dbReference type="Proteomes" id="UP000623129"/>
    </source>
</evidence>
<dbReference type="OrthoDB" id="677464at2759"/>
<dbReference type="AlphaFoldDB" id="A0A833RJU2"/>
<evidence type="ECO:0000313" key="2">
    <source>
        <dbReference type="EMBL" id="KAF3341238.1"/>
    </source>
</evidence>
<name>A0A833RJU2_9POAL</name>
<feature type="domain" description="F-box" evidence="1">
    <location>
        <begin position="30"/>
        <end position="83"/>
    </location>
</feature>
<evidence type="ECO:0000259" key="1">
    <source>
        <dbReference type="PROSITE" id="PS50181"/>
    </source>
</evidence>
<keyword evidence="3" id="KW-1185">Reference proteome</keyword>
<dbReference type="Gene3D" id="1.20.1280.50">
    <property type="match status" value="1"/>
</dbReference>
<dbReference type="PANTHER" id="PTHR33165">
    <property type="entry name" value="F-BOX DOMAIN CONTAINING PROTEIN-LIKE-RELATED"/>
    <property type="match status" value="1"/>
</dbReference>
<dbReference type="InterPro" id="IPR005174">
    <property type="entry name" value="KIB1-4_b-propeller"/>
</dbReference>
<dbReference type="InterPro" id="IPR001810">
    <property type="entry name" value="F-box_dom"/>
</dbReference>
<dbReference type="PROSITE" id="PS50181">
    <property type="entry name" value="FBOX"/>
    <property type="match status" value="1"/>
</dbReference>
<reference evidence="2" key="1">
    <citation type="submission" date="2020-01" db="EMBL/GenBank/DDBJ databases">
        <title>Genome sequence of Kobresia littledalei, the first chromosome-level genome in the family Cyperaceae.</title>
        <authorList>
            <person name="Qu G."/>
        </authorList>
    </citation>
    <scope>NUCLEOTIDE SEQUENCE</scope>
    <source>
        <strain evidence="2">C.B.Clarke</strain>
        <tissue evidence="2">Leaf</tissue>
    </source>
</reference>
<gene>
    <name evidence="2" type="ORF">FCM35_KLT10082</name>
</gene>
<protein>
    <recommendedName>
        <fullName evidence="1">F-box domain-containing protein</fullName>
    </recommendedName>
</protein>
<dbReference type="Pfam" id="PF03478">
    <property type="entry name" value="Beta-prop_KIB1-4"/>
    <property type="match status" value="1"/>
</dbReference>
<organism evidence="2 3">
    <name type="scientific">Carex littledalei</name>
    <dbReference type="NCBI Taxonomy" id="544730"/>
    <lineage>
        <taxon>Eukaryota</taxon>
        <taxon>Viridiplantae</taxon>
        <taxon>Streptophyta</taxon>
        <taxon>Embryophyta</taxon>
        <taxon>Tracheophyta</taxon>
        <taxon>Spermatophyta</taxon>
        <taxon>Magnoliopsida</taxon>
        <taxon>Liliopsida</taxon>
        <taxon>Poales</taxon>
        <taxon>Cyperaceae</taxon>
        <taxon>Cyperoideae</taxon>
        <taxon>Cariceae</taxon>
        <taxon>Carex</taxon>
        <taxon>Carex subgen. Euthyceras</taxon>
    </lineage>
</organism>
<dbReference type="Proteomes" id="UP000623129">
    <property type="component" value="Unassembled WGS sequence"/>
</dbReference>
<proteinExistence type="predicted"/>
<accession>A0A833RJU2</accession>
<sequence>MVGASHLPATEYHKSDNGNRMDAGAGLTFSSDWANLPEGLVAQIGDILLAKDLLPYISLRGVCRHWRQTTDNPVNTDRRFRPHNWILINPVTNLCQSDCALAKPLLYSQTRCHFLNFLTGKRIRADIPALHNHSIRACVDGLLLVTQIDIVDTPARLLNPFTGAMTDYPALYQLCCLYSKSRWWPLMPLSIRFASSTASTLVVLTRSDVAFAVSGSTEWKLIANRNPLGAVHMAHAYFQSYTYVFSVAKTGSLSELRLTRFKVEEANPGQVDLQMECLEIDQQKDDLAPHLWDVASMVESDGELLLLSRSHDDGNIDLSFFRVFKVVIEEGVGGEGKMIISNSSPNPFLSFRSFNLQGVAVTSRTDRRGAD</sequence>
<comment type="caution">
    <text evidence="2">The sequence shown here is derived from an EMBL/GenBank/DDBJ whole genome shotgun (WGS) entry which is preliminary data.</text>
</comment>
<dbReference type="EMBL" id="SWLB01000002">
    <property type="protein sequence ID" value="KAF3341238.1"/>
    <property type="molecule type" value="Genomic_DNA"/>
</dbReference>